<keyword evidence="1" id="KW-0812">Transmembrane</keyword>
<feature type="transmembrane region" description="Helical" evidence="1">
    <location>
        <begin position="202"/>
        <end position="220"/>
    </location>
</feature>
<feature type="transmembrane region" description="Helical" evidence="1">
    <location>
        <begin position="232"/>
        <end position="252"/>
    </location>
</feature>
<evidence type="ECO:0000313" key="3">
    <source>
        <dbReference type="Proteomes" id="UP000445144"/>
    </source>
</evidence>
<evidence type="ECO:0008006" key="4">
    <source>
        <dbReference type="Google" id="ProtNLM"/>
    </source>
</evidence>
<keyword evidence="1" id="KW-1133">Transmembrane helix</keyword>
<dbReference type="Proteomes" id="UP000445144">
    <property type="component" value="Unassembled WGS sequence"/>
</dbReference>
<reference evidence="2 3" key="1">
    <citation type="submission" date="2020-01" db="EMBL/GenBank/DDBJ databases">
        <authorList>
            <person name="Rodrigo-Torres L."/>
            <person name="Arahal R. D."/>
            <person name="Lucena T."/>
        </authorList>
    </citation>
    <scope>NUCLEOTIDE SEQUENCE [LARGE SCALE GENOMIC DNA]</scope>
    <source>
        <strain evidence="2 3">CECT 9293</strain>
    </source>
</reference>
<evidence type="ECO:0000256" key="1">
    <source>
        <dbReference type="SAM" id="Phobius"/>
    </source>
</evidence>
<dbReference type="RefSeq" id="WP_162034116.1">
    <property type="nucleotide sequence ID" value="NZ_CACVBR010000055.1"/>
</dbReference>
<proteinExistence type="predicted"/>
<feature type="transmembrane region" description="Helical" evidence="1">
    <location>
        <begin position="67"/>
        <end position="88"/>
    </location>
</feature>
<feature type="transmembrane region" description="Helical" evidence="1">
    <location>
        <begin position="170"/>
        <end position="190"/>
    </location>
</feature>
<dbReference type="AlphaFoldDB" id="A0A6N4XCH0"/>
<name>A0A6N4XCH0_9FLAO</name>
<dbReference type="EMBL" id="CACVBR010000055">
    <property type="protein sequence ID" value="CAA7197449.1"/>
    <property type="molecule type" value="Genomic_DNA"/>
</dbReference>
<gene>
    <name evidence="2" type="ORF">CHRY9293_03508</name>
</gene>
<organism evidence="2 3">
    <name type="scientific">Chryseobacterium potabilaquae</name>
    <dbReference type="NCBI Taxonomy" id="2675057"/>
    <lineage>
        <taxon>Bacteria</taxon>
        <taxon>Pseudomonadati</taxon>
        <taxon>Bacteroidota</taxon>
        <taxon>Flavobacteriia</taxon>
        <taxon>Flavobacteriales</taxon>
        <taxon>Weeksellaceae</taxon>
        <taxon>Chryseobacterium group</taxon>
        <taxon>Chryseobacterium</taxon>
    </lineage>
</organism>
<sequence length="260" mass="29259">MALDLNPLNYAQVAEAFRKITFNHTEMIAFSIGLGVLFAVFNIMRASKPMLENGVDAALFFKLFKEYAHILALILFMPLAIEALEYMFGEISDAYKNGFGNAPKGKVLDLALAQKNELTTFFGRFVNSLNVFSDTSTQGVLIDGGLTLFVKPFFELVNNWSYGLALVYRFIYLGGLKMVSGIALACYIYEPTRSYFYTWVKNLLVCYLLIPGFLFVVVFVDAIRLEYMPTDNYQLGIIIICLMAKIAGFAQIQKTLQSSF</sequence>
<protein>
    <recommendedName>
        <fullName evidence="4">TrbL/VirB6 plasmid conjugal transfer protein</fullName>
    </recommendedName>
</protein>
<evidence type="ECO:0000313" key="2">
    <source>
        <dbReference type="EMBL" id="CAA7197449.1"/>
    </source>
</evidence>
<feature type="transmembrane region" description="Helical" evidence="1">
    <location>
        <begin position="27"/>
        <end position="46"/>
    </location>
</feature>
<keyword evidence="3" id="KW-1185">Reference proteome</keyword>
<keyword evidence="1" id="KW-0472">Membrane</keyword>
<accession>A0A6N4XCH0</accession>